<dbReference type="OrthoDB" id="9806476at2"/>
<dbReference type="InterPro" id="IPR054052">
    <property type="entry name" value="Y16Q-like"/>
</dbReference>
<dbReference type="AlphaFoldDB" id="A0A061JJR9"/>
<dbReference type="HOGENOM" id="CLU_158430_0_0_6"/>
<proteinExistence type="predicted"/>
<protein>
    <submittedName>
        <fullName evidence="1">Uncharacterized protein</fullName>
    </submittedName>
</protein>
<gene>
    <name evidence="1" type="ORF">B597_019420</name>
</gene>
<name>A0A061JJR9_STUST</name>
<comment type="caution">
    <text evidence="1">The sequence shown here is derived from an EMBL/GenBank/DDBJ whole genome shotgun (WGS) entry which is preliminary data.</text>
</comment>
<reference evidence="1 2" key="1">
    <citation type="journal article" date="2013" name="Genome Announc.">
        <title>Draft Genome of the Nitrogen-Fixing Bacterium Pseudomonas stutzeri Strain KOS6 Isolated from Industrial Hydrocarbon Sludge.</title>
        <authorList>
            <person name="Grigoryeva T.V."/>
            <person name="Laikov A.V."/>
            <person name="Naumova R.P."/>
            <person name="Manolov A.I."/>
            <person name="Larin A.K."/>
            <person name="Karpova I.Y."/>
            <person name="Semashko T.A."/>
            <person name="Alexeev D.G."/>
            <person name="Kostryukova E.S."/>
            <person name="Muller R."/>
            <person name="Govorun V.M."/>
        </authorList>
    </citation>
    <scope>NUCLEOTIDE SEQUENCE [LARGE SCALE GENOMIC DNA]</scope>
    <source>
        <strain evidence="1 2">KOS6</strain>
    </source>
</reference>
<evidence type="ECO:0000313" key="1">
    <source>
        <dbReference type="EMBL" id="EWC39562.1"/>
    </source>
</evidence>
<dbReference type="RefSeq" id="WP_003297522.1">
    <property type="nucleotide sequence ID" value="NZ_KK020676.1"/>
</dbReference>
<organism evidence="1 2">
    <name type="scientific">Stutzerimonas stutzeri KOS6</name>
    <dbReference type="NCBI Taxonomy" id="1218352"/>
    <lineage>
        <taxon>Bacteria</taxon>
        <taxon>Pseudomonadati</taxon>
        <taxon>Pseudomonadota</taxon>
        <taxon>Gammaproteobacteria</taxon>
        <taxon>Pseudomonadales</taxon>
        <taxon>Pseudomonadaceae</taxon>
        <taxon>Stutzerimonas</taxon>
    </lineage>
</organism>
<sequence>MTQDYIGTKQITAWEQDKDGQSGYAVKYADGYVSWSPREVFEAAYLPMGHVGHLPPHQQRVIGEKVQLDDKVQKLNGFIGTEFFKTLPDAEQDRLLRQAMSMRDYATVLEERIDAF</sequence>
<dbReference type="Pfam" id="PF21825">
    <property type="entry name" value="crAss001_48"/>
    <property type="match status" value="1"/>
</dbReference>
<evidence type="ECO:0000313" key="2">
    <source>
        <dbReference type="Proteomes" id="UP000026923"/>
    </source>
</evidence>
<accession>A0A061JJR9</accession>
<dbReference type="EMBL" id="AMCZ02000035">
    <property type="protein sequence ID" value="EWC39562.1"/>
    <property type="molecule type" value="Genomic_DNA"/>
</dbReference>
<dbReference type="Proteomes" id="UP000026923">
    <property type="component" value="Unassembled WGS sequence"/>
</dbReference>